<dbReference type="Gene3D" id="3.40.50.1010">
    <property type="entry name" value="5'-nuclease"/>
    <property type="match status" value="1"/>
</dbReference>
<dbReference type="CDD" id="cd09898">
    <property type="entry name" value="H3TH_53EXO"/>
    <property type="match status" value="1"/>
</dbReference>
<evidence type="ECO:0000256" key="4">
    <source>
        <dbReference type="ARBA" id="ARBA00022679"/>
    </source>
</evidence>
<dbReference type="EC" id="2.7.7.7" evidence="2"/>
<dbReference type="SMART" id="SM00475">
    <property type="entry name" value="53EXOc"/>
    <property type="match status" value="1"/>
</dbReference>
<evidence type="ECO:0000259" key="13">
    <source>
        <dbReference type="SMART" id="SM00482"/>
    </source>
</evidence>
<dbReference type="Gene3D" id="1.20.1060.10">
    <property type="entry name" value="Taq DNA Polymerase, Chain T, domain 4"/>
    <property type="match status" value="1"/>
</dbReference>
<keyword evidence="6" id="KW-0235">DNA replication</keyword>
<dbReference type="GO" id="GO:0006261">
    <property type="term" value="P:DNA-templated DNA replication"/>
    <property type="evidence" value="ECO:0007669"/>
    <property type="project" value="InterPro"/>
</dbReference>
<evidence type="ECO:0000259" key="12">
    <source>
        <dbReference type="SMART" id="SM00475"/>
    </source>
</evidence>
<evidence type="ECO:0000256" key="3">
    <source>
        <dbReference type="ARBA" id="ARBA00020311"/>
    </source>
</evidence>
<keyword evidence="10" id="KW-0234">DNA repair</keyword>
<feature type="domain" description="5'-3' exonuclease" evidence="12">
    <location>
        <begin position="1"/>
        <end position="262"/>
    </location>
</feature>
<keyword evidence="5" id="KW-0548">Nucleotidyltransferase</keyword>
<evidence type="ECO:0000256" key="1">
    <source>
        <dbReference type="ARBA" id="ARBA00007705"/>
    </source>
</evidence>
<dbReference type="GO" id="GO:0003677">
    <property type="term" value="F:DNA binding"/>
    <property type="evidence" value="ECO:0007669"/>
    <property type="project" value="UniProtKB-KW"/>
</dbReference>
<evidence type="ECO:0000256" key="8">
    <source>
        <dbReference type="ARBA" id="ARBA00022932"/>
    </source>
</evidence>
<dbReference type="PANTHER" id="PTHR10133:SF27">
    <property type="entry name" value="DNA POLYMERASE NU"/>
    <property type="match status" value="1"/>
</dbReference>
<evidence type="ECO:0000313" key="15">
    <source>
        <dbReference type="Proteomes" id="UP000242881"/>
    </source>
</evidence>
<dbReference type="Proteomes" id="UP000242881">
    <property type="component" value="Unassembled WGS sequence"/>
</dbReference>
<dbReference type="SMART" id="SM00279">
    <property type="entry name" value="HhH2"/>
    <property type="match status" value="1"/>
</dbReference>
<dbReference type="Pfam" id="PF02739">
    <property type="entry name" value="5_3_exonuc_N"/>
    <property type="match status" value="1"/>
</dbReference>
<dbReference type="RefSeq" id="WP_424605295.1">
    <property type="nucleotide sequence ID" value="NZ_JBNAVA010000003.1"/>
</dbReference>
<dbReference type="Gene3D" id="3.30.70.370">
    <property type="match status" value="1"/>
</dbReference>
<name>A0A2J6WNP3_9BACT</name>
<dbReference type="Gene3D" id="1.10.150.20">
    <property type="entry name" value="5' to 3' exonuclease, C-terminal subdomain"/>
    <property type="match status" value="2"/>
</dbReference>
<dbReference type="PANTHER" id="PTHR10133">
    <property type="entry name" value="DNA POLYMERASE I"/>
    <property type="match status" value="1"/>
</dbReference>
<keyword evidence="8" id="KW-0239">DNA-directed DNA polymerase</keyword>
<evidence type="ECO:0000256" key="10">
    <source>
        <dbReference type="ARBA" id="ARBA00023204"/>
    </source>
</evidence>
<dbReference type="GO" id="GO:0006302">
    <property type="term" value="P:double-strand break repair"/>
    <property type="evidence" value="ECO:0007669"/>
    <property type="project" value="TreeGrafter"/>
</dbReference>
<dbReference type="SUPFAM" id="SSF47807">
    <property type="entry name" value="5' to 3' exonuclease, C-terminal subdomain"/>
    <property type="match status" value="1"/>
</dbReference>
<evidence type="ECO:0000313" key="14">
    <source>
        <dbReference type="EMBL" id="PMP72034.1"/>
    </source>
</evidence>
<dbReference type="InterPro" id="IPR029060">
    <property type="entry name" value="PIN-like_dom_sf"/>
</dbReference>
<dbReference type="InterPro" id="IPR036279">
    <property type="entry name" value="5-3_exonuclease_C_sf"/>
</dbReference>
<dbReference type="InterPro" id="IPR043502">
    <property type="entry name" value="DNA/RNA_pol_sf"/>
</dbReference>
<dbReference type="InterPro" id="IPR001098">
    <property type="entry name" value="DNA-dir_DNA_pol_A_palm_dom"/>
</dbReference>
<reference evidence="14 15" key="1">
    <citation type="submission" date="2018-01" db="EMBL/GenBank/DDBJ databases">
        <title>Metagenomic assembled genomes from two thermal pools in the Uzon Caldera, Kamchatka, Russia.</title>
        <authorList>
            <person name="Wilkins L."/>
            <person name="Ettinger C."/>
        </authorList>
    </citation>
    <scope>NUCLEOTIDE SEQUENCE [LARGE SCALE GENOMIC DNA]</scope>
    <source>
        <strain evidence="14">ZAV-05</strain>
    </source>
</reference>
<comment type="catalytic activity">
    <reaction evidence="11">
        <text>DNA(n) + a 2'-deoxyribonucleoside 5'-triphosphate = DNA(n+1) + diphosphate</text>
        <dbReference type="Rhea" id="RHEA:22508"/>
        <dbReference type="Rhea" id="RHEA-COMP:17339"/>
        <dbReference type="Rhea" id="RHEA-COMP:17340"/>
        <dbReference type="ChEBI" id="CHEBI:33019"/>
        <dbReference type="ChEBI" id="CHEBI:61560"/>
        <dbReference type="ChEBI" id="CHEBI:173112"/>
        <dbReference type="EC" id="2.7.7.7"/>
    </reaction>
</comment>
<evidence type="ECO:0000256" key="9">
    <source>
        <dbReference type="ARBA" id="ARBA00023125"/>
    </source>
</evidence>
<dbReference type="Pfam" id="PF01367">
    <property type="entry name" value="5_3_exonuc"/>
    <property type="match status" value="1"/>
</dbReference>
<dbReference type="SUPFAM" id="SSF56672">
    <property type="entry name" value="DNA/RNA polymerases"/>
    <property type="match status" value="1"/>
</dbReference>
<evidence type="ECO:0000256" key="11">
    <source>
        <dbReference type="ARBA" id="ARBA00049244"/>
    </source>
</evidence>
<proteinExistence type="inferred from homology"/>
<keyword evidence="4" id="KW-0808">Transferase</keyword>
<dbReference type="EMBL" id="PNIN01000029">
    <property type="protein sequence ID" value="PMP72034.1"/>
    <property type="molecule type" value="Genomic_DNA"/>
</dbReference>
<dbReference type="FunFam" id="1.10.150.20:FF:000002">
    <property type="entry name" value="DNA polymerase I"/>
    <property type="match status" value="1"/>
</dbReference>
<dbReference type="PRINTS" id="PR00868">
    <property type="entry name" value="DNAPOLI"/>
</dbReference>
<dbReference type="InterPro" id="IPR002421">
    <property type="entry name" value="5-3_exonuclease"/>
</dbReference>
<comment type="similarity">
    <text evidence="1">Belongs to the DNA polymerase type-A family.</text>
</comment>
<dbReference type="Pfam" id="PF00476">
    <property type="entry name" value="DNA_pol_A"/>
    <property type="match status" value="1"/>
</dbReference>
<keyword evidence="7" id="KW-0227">DNA damage</keyword>
<evidence type="ECO:0000256" key="5">
    <source>
        <dbReference type="ARBA" id="ARBA00022695"/>
    </source>
</evidence>
<dbReference type="InterPro" id="IPR020046">
    <property type="entry name" value="5-3_exonucl_a-hlix_arch_N"/>
</dbReference>
<evidence type="ECO:0000256" key="6">
    <source>
        <dbReference type="ARBA" id="ARBA00022705"/>
    </source>
</evidence>
<comment type="caution">
    <text evidence="14">The sequence shown here is derived from an EMBL/GenBank/DDBJ whole genome shotgun (WGS) entry which is preliminary data.</text>
</comment>
<dbReference type="SUPFAM" id="SSF88723">
    <property type="entry name" value="PIN domain-like"/>
    <property type="match status" value="1"/>
</dbReference>
<evidence type="ECO:0000256" key="2">
    <source>
        <dbReference type="ARBA" id="ARBA00012417"/>
    </source>
</evidence>
<dbReference type="GO" id="GO:0008409">
    <property type="term" value="F:5'-3' exonuclease activity"/>
    <property type="evidence" value="ECO:0007669"/>
    <property type="project" value="InterPro"/>
</dbReference>
<protein>
    <recommendedName>
        <fullName evidence="3">DNA polymerase I</fullName>
        <ecNumber evidence="2">2.7.7.7</ecNumber>
    </recommendedName>
</protein>
<dbReference type="GO" id="GO:0003887">
    <property type="term" value="F:DNA-directed DNA polymerase activity"/>
    <property type="evidence" value="ECO:0007669"/>
    <property type="project" value="UniProtKB-KW"/>
</dbReference>
<dbReference type="SMART" id="SM00482">
    <property type="entry name" value="POLAc"/>
    <property type="match status" value="1"/>
</dbReference>
<keyword evidence="9" id="KW-0238">DNA-binding</keyword>
<dbReference type="CDD" id="cd09859">
    <property type="entry name" value="PIN_53EXO"/>
    <property type="match status" value="1"/>
</dbReference>
<dbReference type="PROSITE" id="PS00447">
    <property type="entry name" value="DNA_POLYMERASE_A"/>
    <property type="match status" value="1"/>
</dbReference>
<dbReference type="InterPro" id="IPR019760">
    <property type="entry name" value="DNA-dir_DNA_pol_A_CS"/>
</dbReference>
<dbReference type="CDD" id="cd08637">
    <property type="entry name" value="DNA_pol_A_pol_I_C"/>
    <property type="match status" value="1"/>
</dbReference>
<feature type="domain" description="DNA-directed DNA polymerase family A palm" evidence="13">
    <location>
        <begin position="549"/>
        <end position="755"/>
    </location>
</feature>
<dbReference type="AlphaFoldDB" id="A0A2J6WNP3"/>
<dbReference type="InterPro" id="IPR008918">
    <property type="entry name" value="HhH2"/>
</dbReference>
<dbReference type="InterPro" id="IPR020045">
    <property type="entry name" value="DNA_polI_H3TH"/>
</dbReference>
<gene>
    <name evidence="14" type="ORF">C0187_02640</name>
</gene>
<dbReference type="InterPro" id="IPR002298">
    <property type="entry name" value="DNA_polymerase_A"/>
</dbReference>
<sequence length="792" mass="91514">MNVIIDGHSLAYKIFYKTPPLYNSKKVPTSMIHSFLNTLLSIKDKLNPDKMIVVFDSKGDTFRHELFTEYKANRLKAPEDLIVQVEYLKKIIPLLDFELYAKEGFEADDLIYTLSKMTDDQVMIVTKDKDLAQIVDERVKIFDYQTEETVDRKKIHEKFGIYPEQIVDFLALTGDSSDNIPGVKGIGEKTAALLLNEFGSLDNIYSNLDKIKPSYREKLEKDREIAYLSKKLVMLKFLDNYKEAIVNSDGNLEELLEELELKSIYKRLFGKQKKFTLSAGTVKAPLFVAYINNKLYVVNNKNYQEIEKITDLKPRYVFDLKNIIKNHKIDTEQLVDIEIISWLTDPDTGTIKFTDKDTLESFFEKILQKKDFILDRMDKYHLWELYNNIEHKIIHILAEMEQTGILLNAKKLKETDEKIKELLNNEKKTIDEMLGEEINLNSPKQLSFVLFEKLKMVPFKKNKTGYSTDEDSLRNMIFLNPSYENLLKSILRYREFSKLISTYTSKLSDYIDSSTGRIHTQFKQTGTATGRLSSVNPNLQNIPQKGELGSEIRSAFVSKNGYSFLSIDYSQIELRILAHISDDENLKSAFKNDFDIHTMTAMKVFGLPESEITKDIRRIAKAVNFGIIYGLSPYGLSRDVGIPQNEAKIFIKKYFETYPNVKKYMEDIVKKAENDGYVTTILNRPRFIPDIKSANNTIKQRAERIAINSPIQGSAADIIKLAMIKSDEYLKKEQIDGKLILQIHDELVFEINDKYIDKTSKDIKVIMENIYPLKIPLKVNLSISKNLGDLKL</sequence>
<evidence type="ECO:0000256" key="7">
    <source>
        <dbReference type="ARBA" id="ARBA00022763"/>
    </source>
</evidence>
<dbReference type="FunFam" id="1.10.150.20:FF:000003">
    <property type="entry name" value="DNA polymerase I"/>
    <property type="match status" value="1"/>
</dbReference>
<accession>A0A2J6WNP3</accession>
<organism evidence="14 15">
    <name type="scientific">Calditerrivibrio nitroreducens</name>
    <dbReference type="NCBI Taxonomy" id="477976"/>
    <lineage>
        <taxon>Bacteria</taxon>
        <taxon>Pseudomonadati</taxon>
        <taxon>Deferribacterota</taxon>
        <taxon>Deferribacteres</taxon>
        <taxon>Deferribacterales</taxon>
        <taxon>Calditerrivibrionaceae</taxon>
    </lineage>
</organism>